<sequence length="362" mass="40596">MMFAVWIENRTPFVAGTFVQANADGNEVFLAVFSASFDMSEDATQFQPAAEQLPVSFGDVPFGDPACSSTRYEGEIAWTKPGVDVILNGQAHAPSEGRVHEMQVGLRFANIRKVLNVTGDRLYDAGGYSQPHPFARMPIIYERAYGGTDDNGRTDPRNPLGVGFHHARSADKTVKTHAPNVTYASEPFRSPSDQSRPAGFGVIGRGWHPRLQFAGTYDQAWIDNQWPLPPRNFDPRHNLCAPADQQLQQLNEGEEVSVIGMTPDGRWNFRIPRVVAPIRLLYDDRAEDHPFHIDTVVIEPDLRRVTLKSRLSMVTRRNTPALREIIFGHVTPAFLLARRKRKVYLNPRGNNGLIVERATWLA</sequence>
<organism evidence="2 3">
    <name type="scientific">Mesorhizobium kowhaii</name>
    <dbReference type="NCBI Taxonomy" id="1300272"/>
    <lineage>
        <taxon>Bacteria</taxon>
        <taxon>Pseudomonadati</taxon>
        <taxon>Pseudomonadota</taxon>
        <taxon>Alphaproteobacteria</taxon>
        <taxon>Hyphomicrobiales</taxon>
        <taxon>Phyllobacteriaceae</taxon>
        <taxon>Mesorhizobium</taxon>
    </lineage>
</organism>
<evidence type="ECO:0000313" key="2">
    <source>
        <dbReference type="EMBL" id="PZV35676.1"/>
    </source>
</evidence>
<name>A0A2W7DWY7_9HYPH</name>
<dbReference type="AlphaFoldDB" id="A0A2W7DWY7"/>
<protein>
    <recommendedName>
        <fullName evidence="1">DUF2169 domain-containing protein</fullName>
    </recommendedName>
</protein>
<keyword evidence="3" id="KW-1185">Reference proteome</keyword>
<reference evidence="3" key="1">
    <citation type="submission" date="2017-03" db="EMBL/GenBank/DDBJ databases">
        <authorList>
            <person name="Safronova V.I."/>
            <person name="Sazanova A.L."/>
            <person name="Chirak E.R."/>
        </authorList>
    </citation>
    <scope>NUCLEOTIDE SEQUENCE [LARGE SCALE GENOMIC DNA]</scope>
    <source>
        <strain evidence="3">Ach-343</strain>
    </source>
</reference>
<dbReference type="InterPro" id="IPR018683">
    <property type="entry name" value="DUF2169"/>
</dbReference>
<proteinExistence type="predicted"/>
<dbReference type="RefSeq" id="WP_111547110.1">
    <property type="nucleotide sequence ID" value="NZ_MZXV01000056.1"/>
</dbReference>
<dbReference type="EMBL" id="MZXV01000056">
    <property type="protein sequence ID" value="PZV35676.1"/>
    <property type="molecule type" value="Genomic_DNA"/>
</dbReference>
<gene>
    <name evidence="2" type="ORF">B5V02_26910</name>
</gene>
<dbReference type="Pfam" id="PF09937">
    <property type="entry name" value="DUF2169"/>
    <property type="match status" value="1"/>
</dbReference>
<evidence type="ECO:0000259" key="1">
    <source>
        <dbReference type="Pfam" id="PF09937"/>
    </source>
</evidence>
<accession>A0A2W7DWY7</accession>
<dbReference type="OrthoDB" id="237820at2"/>
<evidence type="ECO:0000313" key="3">
    <source>
        <dbReference type="Proteomes" id="UP000248616"/>
    </source>
</evidence>
<dbReference type="Proteomes" id="UP000248616">
    <property type="component" value="Unassembled WGS sequence"/>
</dbReference>
<comment type="caution">
    <text evidence="2">The sequence shown here is derived from an EMBL/GenBank/DDBJ whole genome shotgun (WGS) entry which is preliminary data.</text>
</comment>
<feature type="domain" description="DUF2169" evidence="1">
    <location>
        <begin position="25"/>
        <end position="307"/>
    </location>
</feature>